<feature type="transmembrane region" description="Helical" evidence="1">
    <location>
        <begin position="213"/>
        <end position="237"/>
    </location>
</feature>
<evidence type="ECO:0000313" key="3">
    <source>
        <dbReference type="Proteomes" id="UP000318937"/>
    </source>
</evidence>
<feature type="transmembrane region" description="Helical" evidence="1">
    <location>
        <begin position="180"/>
        <end position="206"/>
    </location>
</feature>
<gene>
    <name evidence="2" type="ORF">FG383_02370</name>
</gene>
<feature type="transmembrane region" description="Helical" evidence="1">
    <location>
        <begin position="77"/>
        <end position="104"/>
    </location>
</feature>
<keyword evidence="1" id="KW-0472">Membrane</keyword>
<dbReference type="OrthoDB" id="4424890at2"/>
<dbReference type="Proteomes" id="UP000318937">
    <property type="component" value="Unassembled WGS sequence"/>
</dbReference>
<evidence type="ECO:0000313" key="2">
    <source>
        <dbReference type="EMBL" id="TQR18301.1"/>
    </source>
</evidence>
<feature type="transmembrane region" description="Helical" evidence="1">
    <location>
        <begin position="110"/>
        <end position="129"/>
    </location>
</feature>
<feature type="transmembrane region" description="Helical" evidence="1">
    <location>
        <begin position="257"/>
        <end position="284"/>
    </location>
</feature>
<dbReference type="PANTHER" id="PTHR37814">
    <property type="entry name" value="CONSERVED MEMBRANE PROTEIN"/>
    <property type="match status" value="1"/>
</dbReference>
<keyword evidence="1" id="KW-1133">Transmembrane helix</keyword>
<proteinExistence type="predicted"/>
<feature type="transmembrane region" description="Helical" evidence="1">
    <location>
        <begin position="33"/>
        <end position="56"/>
    </location>
</feature>
<keyword evidence="3" id="KW-1185">Reference proteome</keyword>
<dbReference type="EMBL" id="VDGG01000003">
    <property type="protein sequence ID" value="TQR18301.1"/>
    <property type="molecule type" value="Genomic_DNA"/>
</dbReference>
<feature type="transmembrane region" description="Helical" evidence="1">
    <location>
        <begin position="136"/>
        <end position="160"/>
    </location>
</feature>
<dbReference type="PANTHER" id="PTHR37814:SF1">
    <property type="entry name" value="MEMBRANE PROTEIN"/>
    <property type="match status" value="1"/>
</dbReference>
<protein>
    <recommendedName>
        <fullName evidence="4">Membrane protein YkvI</fullName>
    </recommendedName>
</protein>
<reference evidence="2 3" key="1">
    <citation type="submission" date="2019-05" db="EMBL/GenBank/DDBJ databases">
        <title>Psychrobacillus vulpis sp. nov., a new species isolated from feces of a red fox that inhabits in The Tablas de Daimiel Natural Park, Albacete, Spain.</title>
        <authorList>
            <person name="Rodriguez M."/>
            <person name="Reina J.C."/>
            <person name="Bejar V."/>
            <person name="Llamas I."/>
        </authorList>
    </citation>
    <scope>NUCLEOTIDE SEQUENCE [LARGE SCALE GENOMIC DNA]</scope>
    <source>
        <strain evidence="2 3">NHI-2</strain>
    </source>
</reference>
<comment type="caution">
    <text evidence="2">The sequence shown here is derived from an EMBL/GenBank/DDBJ whole genome shotgun (WGS) entry which is preliminary data.</text>
</comment>
<sequence>MKKSLQIGSAFIGIVVGAGFVSGQEILLFFTSYGYLGIAGSILAAILFAFLGMNLTQLGSRLQTTSHEKVIYHICGPYLGFVIDMVITCLLFGITIIMFAGAGVVFEEQFGLSALIGSLIMAIITIITVTLNVQKVIGLIGAITPFLLVIVLIIAAYSVFHYDSSVDLKTVSVGTTPPVSHWGIGALLYVSYNIAAGVAMITVIAGTVKNQQVAGWGGIIGGLGLGLLILLINISMLTQLDSIKNTSMPMVTLANNIHPIVGFFMAVILIGMIYNTAVAMLYAFSARIVKAGKTSFKAFTVFSGAFAFFASSLGFVYLIGTIYPVTGYLGILLIAAIVVSWFTYRRKVY</sequence>
<name>A0A544TLF8_9BACI</name>
<evidence type="ECO:0000256" key="1">
    <source>
        <dbReference type="SAM" id="Phobius"/>
    </source>
</evidence>
<dbReference type="AlphaFoldDB" id="A0A544TLF8"/>
<organism evidence="2 3">
    <name type="scientific">Psychrobacillus soli</name>
    <dbReference type="NCBI Taxonomy" id="1543965"/>
    <lineage>
        <taxon>Bacteria</taxon>
        <taxon>Bacillati</taxon>
        <taxon>Bacillota</taxon>
        <taxon>Bacilli</taxon>
        <taxon>Bacillales</taxon>
        <taxon>Bacillaceae</taxon>
        <taxon>Psychrobacillus</taxon>
    </lineage>
</organism>
<feature type="transmembrane region" description="Helical" evidence="1">
    <location>
        <begin position="296"/>
        <end position="319"/>
    </location>
</feature>
<dbReference type="RefSeq" id="WP_142605241.1">
    <property type="nucleotide sequence ID" value="NZ_VDGG01000003.1"/>
</dbReference>
<evidence type="ECO:0008006" key="4">
    <source>
        <dbReference type="Google" id="ProtNLM"/>
    </source>
</evidence>
<keyword evidence="1" id="KW-0812">Transmembrane</keyword>
<accession>A0A544TLF8</accession>
<dbReference type="InterPro" id="IPR038728">
    <property type="entry name" value="YkvI-like"/>
</dbReference>
<feature type="transmembrane region" description="Helical" evidence="1">
    <location>
        <begin position="325"/>
        <end position="344"/>
    </location>
</feature>